<comment type="caution">
    <text evidence="3">The sequence shown here is derived from an EMBL/GenBank/DDBJ whole genome shotgun (WGS) entry which is preliminary data.</text>
</comment>
<evidence type="ECO:0000313" key="3">
    <source>
        <dbReference type="EMBL" id="MFC4493408.1"/>
    </source>
</evidence>
<dbReference type="Pfam" id="PF06445">
    <property type="entry name" value="GyrI-like"/>
    <property type="match status" value="1"/>
</dbReference>
<sequence length="166" mass="17662">MTGSAPETGPGPGVRQPELVTVEQATTAVVRGVVPTAELRNFFDDSFRELAAAVSVQQVAVQGPAFALYHGAPGETADLEVGFVTDRPVKPRGDVAAGSLPAARVARLLHLGPFDGLGASWGRLGAWIREQGLTPGEDLWECYLTEPSPDMDPDDLRTELNWPVTD</sequence>
<proteinExistence type="predicted"/>
<reference evidence="4" key="1">
    <citation type="journal article" date="2019" name="Int. J. Syst. Evol. Microbiol.">
        <title>The Global Catalogue of Microorganisms (GCM) 10K type strain sequencing project: providing services to taxonomists for standard genome sequencing and annotation.</title>
        <authorList>
            <consortium name="The Broad Institute Genomics Platform"/>
            <consortium name="The Broad Institute Genome Sequencing Center for Infectious Disease"/>
            <person name="Wu L."/>
            <person name="Ma J."/>
        </authorList>
    </citation>
    <scope>NUCLEOTIDE SEQUENCE [LARGE SCALE GENOMIC DNA]</scope>
    <source>
        <strain evidence="4">CGMCC 4.7357</strain>
    </source>
</reference>
<protein>
    <submittedName>
        <fullName evidence="3">GyrI-like domain-containing protein</fullName>
    </submittedName>
</protein>
<organism evidence="3 4">
    <name type="scientific">Streptomyces ovatisporus</name>
    <dbReference type="NCBI Taxonomy" id="1128682"/>
    <lineage>
        <taxon>Bacteria</taxon>
        <taxon>Bacillati</taxon>
        <taxon>Actinomycetota</taxon>
        <taxon>Actinomycetes</taxon>
        <taxon>Kitasatosporales</taxon>
        <taxon>Streptomycetaceae</taxon>
        <taxon>Streptomyces</taxon>
    </lineage>
</organism>
<dbReference type="InterPro" id="IPR010499">
    <property type="entry name" value="AraC_E-bd"/>
</dbReference>
<dbReference type="InterPro" id="IPR011256">
    <property type="entry name" value="Reg_factor_effector_dom_sf"/>
</dbReference>
<evidence type="ECO:0000259" key="2">
    <source>
        <dbReference type="SMART" id="SM00871"/>
    </source>
</evidence>
<gene>
    <name evidence="3" type="ORF">ACFPA8_04570</name>
</gene>
<name>A0ABV9A437_9ACTN</name>
<accession>A0ABV9A437</accession>
<dbReference type="InterPro" id="IPR029442">
    <property type="entry name" value="GyrI-like"/>
</dbReference>
<dbReference type="Proteomes" id="UP001595997">
    <property type="component" value="Unassembled WGS sequence"/>
</dbReference>
<dbReference type="SUPFAM" id="SSF55136">
    <property type="entry name" value="Probable bacterial effector-binding domain"/>
    <property type="match status" value="1"/>
</dbReference>
<dbReference type="RefSeq" id="WP_386442578.1">
    <property type="nucleotide sequence ID" value="NZ_JBHSFH010000003.1"/>
</dbReference>
<keyword evidence="4" id="KW-1185">Reference proteome</keyword>
<dbReference type="SMART" id="SM00871">
    <property type="entry name" value="AraC_E_bind"/>
    <property type="match status" value="1"/>
</dbReference>
<feature type="domain" description="AraC effector-binding" evidence="2">
    <location>
        <begin position="15"/>
        <end position="165"/>
    </location>
</feature>
<evidence type="ECO:0000256" key="1">
    <source>
        <dbReference type="SAM" id="MobiDB-lite"/>
    </source>
</evidence>
<evidence type="ECO:0000313" key="4">
    <source>
        <dbReference type="Proteomes" id="UP001595997"/>
    </source>
</evidence>
<feature type="region of interest" description="Disordered" evidence="1">
    <location>
        <begin position="145"/>
        <end position="166"/>
    </location>
</feature>
<dbReference type="Gene3D" id="3.20.80.10">
    <property type="entry name" value="Regulatory factor, effector binding domain"/>
    <property type="match status" value="1"/>
</dbReference>
<dbReference type="EMBL" id="JBHSFH010000003">
    <property type="protein sequence ID" value="MFC4493408.1"/>
    <property type="molecule type" value="Genomic_DNA"/>
</dbReference>